<proteinExistence type="predicted"/>
<dbReference type="Proteomes" id="UP000321830">
    <property type="component" value="Unassembled WGS sequence"/>
</dbReference>
<organism evidence="1 2">
    <name type="scientific">Enterococcus villorum</name>
    <dbReference type="NCBI Taxonomy" id="112904"/>
    <lineage>
        <taxon>Bacteria</taxon>
        <taxon>Bacillati</taxon>
        <taxon>Bacillota</taxon>
        <taxon>Bacilli</taxon>
        <taxon>Lactobacillales</taxon>
        <taxon>Enterococcaceae</taxon>
        <taxon>Enterococcus</taxon>
    </lineage>
</organism>
<comment type="caution">
    <text evidence="1">The sequence shown here is derived from an EMBL/GenBank/DDBJ whole genome shotgun (WGS) entry which is preliminary data.</text>
</comment>
<protein>
    <submittedName>
        <fullName evidence="1">Uncharacterized protein</fullName>
    </submittedName>
</protein>
<sequence>MDKSKRELRRNLIMLTNKDDWSKDQSVFLQVREIIAKIESRNIDREKDIEDFNNLNQLQEKKK</sequence>
<dbReference type="AlphaFoldDB" id="A0A511IYW0"/>
<accession>A0A511IYW0</accession>
<evidence type="ECO:0000313" key="1">
    <source>
        <dbReference type="EMBL" id="GEL90941.1"/>
    </source>
</evidence>
<name>A0A511IYW0_9ENTE</name>
<dbReference type="RefSeq" id="WP_010752092.1">
    <property type="nucleotide sequence ID" value="NZ_BJWF01000002.1"/>
</dbReference>
<gene>
    <name evidence="1" type="ORF">EVI01_02780</name>
</gene>
<evidence type="ECO:0000313" key="2">
    <source>
        <dbReference type="Proteomes" id="UP000321830"/>
    </source>
</evidence>
<reference evidence="1 2" key="1">
    <citation type="submission" date="2019-07" db="EMBL/GenBank/DDBJ databases">
        <title>Whole genome shotgun sequence of Enterococcus villorum NBRC 100699.</title>
        <authorList>
            <person name="Hosoyama A."/>
            <person name="Uohara A."/>
            <person name="Ohji S."/>
            <person name="Ichikawa N."/>
        </authorList>
    </citation>
    <scope>NUCLEOTIDE SEQUENCE [LARGE SCALE GENOMIC DNA]</scope>
    <source>
        <strain evidence="1 2">NBRC 100699</strain>
    </source>
</reference>
<dbReference type="EMBL" id="BJWF01000002">
    <property type="protein sequence ID" value="GEL90941.1"/>
    <property type="molecule type" value="Genomic_DNA"/>
</dbReference>